<gene>
    <name evidence="1" type="ORF">SAMN02745691_02176</name>
</gene>
<dbReference type="Proteomes" id="UP000184342">
    <property type="component" value="Unassembled WGS sequence"/>
</dbReference>
<organism evidence="1 2">
    <name type="scientific">Parasporobacterium paucivorans DSM 15970</name>
    <dbReference type="NCBI Taxonomy" id="1122934"/>
    <lineage>
        <taxon>Bacteria</taxon>
        <taxon>Bacillati</taxon>
        <taxon>Bacillota</taxon>
        <taxon>Clostridia</taxon>
        <taxon>Lachnospirales</taxon>
        <taxon>Lachnospiraceae</taxon>
        <taxon>Parasporobacterium</taxon>
    </lineage>
</organism>
<name>A0A1M6KDB5_9FIRM</name>
<dbReference type="RefSeq" id="WP_073994432.1">
    <property type="nucleotide sequence ID" value="NZ_FQYT01000026.1"/>
</dbReference>
<evidence type="ECO:0000313" key="1">
    <source>
        <dbReference type="EMBL" id="SHJ56944.1"/>
    </source>
</evidence>
<proteinExistence type="predicted"/>
<dbReference type="EMBL" id="FQYT01000026">
    <property type="protein sequence ID" value="SHJ56944.1"/>
    <property type="molecule type" value="Genomic_DNA"/>
</dbReference>
<keyword evidence="2" id="KW-1185">Reference proteome</keyword>
<dbReference type="STRING" id="1122934.SAMN02745691_02176"/>
<dbReference type="AlphaFoldDB" id="A0A1M6KDB5"/>
<evidence type="ECO:0000313" key="2">
    <source>
        <dbReference type="Proteomes" id="UP000184342"/>
    </source>
</evidence>
<sequence length="89" mass="10428">MQNSNIPIEAISLFSTLGDIRPLRIRLEDNEHRLITLNIDEVVYCRESSLLGINTFQYVCRIHLEGHERLVELLYNVASHKWILQRILA</sequence>
<reference evidence="1 2" key="1">
    <citation type="submission" date="2016-11" db="EMBL/GenBank/DDBJ databases">
        <authorList>
            <person name="Jaros S."/>
            <person name="Januszkiewicz K."/>
            <person name="Wedrychowicz H."/>
        </authorList>
    </citation>
    <scope>NUCLEOTIDE SEQUENCE [LARGE SCALE GENOMIC DNA]</scope>
    <source>
        <strain evidence="1 2">DSM 15970</strain>
    </source>
</reference>
<protein>
    <submittedName>
        <fullName evidence="1">Uncharacterized protein</fullName>
    </submittedName>
</protein>
<dbReference type="OrthoDB" id="1707431at2"/>
<accession>A0A1M6KDB5</accession>